<evidence type="ECO:0000256" key="5">
    <source>
        <dbReference type="ARBA" id="ARBA00022692"/>
    </source>
</evidence>
<gene>
    <name evidence="17" type="ORF">RUM43_007285</name>
</gene>
<dbReference type="GO" id="GO:0043337">
    <property type="term" value="F:cardiolipin synthase (CMP-forming)"/>
    <property type="evidence" value="ECO:0007669"/>
    <property type="project" value="UniProtKB-EC"/>
</dbReference>
<dbReference type="Proteomes" id="UP001372834">
    <property type="component" value="Unassembled WGS sequence"/>
</dbReference>
<keyword evidence="7 16" id="KW-1133">Transmembrane helix</keyword>
<evidence type="ECO:0000256" key="10">
    <source>
        <dbReference type="ARBA" id="ARBA00023136"/>
    </source>
</evidence>
<evidence type="ECO:0000313" key="18">
    <source>
        <dbReference type="Proteomes" id="UP001372834"/>
    </source>
</evidence>
<keyword evidence="8" id="KW-0443">Lipid metabolism</keyword>
<dbReference type="PANTHER" id="PTHR14269:SF60">
    <property type="entry name" value="CARDIOLIPIN SYNTHASE (CMP-FORMING)"/>
    <property type="match status" value="1"/>
</dbReference>
<keyword evidence="4" id="KW-0808">Transferase</keyword>
<dbReference type="InterPro" id="IPR050324">
    <property type="entry name" value="CDP-alcohol_PTase-I"/>
</dbReference>
<dbReference type="InterPro" id="IPR043130">
    <property type="entry name" value="CDP-OH_PTrfase_TM_dom"/>
</dbReference>
<evidence type="ECO:0000256" key="13">
    <source>
        <dbReference type="ARBA" id="ARBA00039001"/>
    </source>
</evidence>
<dbReference type="EMBL" id="JAWJWE010000003">
    <property type="protein sequence ID" value="KAK6639015.1"/>
    <property type="molecule type" value="Genomic_DNA"/>
</dbReference>
<feature type="transmembrane region" description="Helical" evidence="16">
    <location>
        <begin position="327"/>
        <end position="346"/>
    </location>
</feature>
<feature type="transmembrane region" description="Helical" evidence="16">
    <location>
        <begin position="230"/>
        <end position="255"/>
    </location>
</feature>
<evidence type="ECO:0000256" key="14">
    <source>
        <dbReference type="ARBA" id="ARBA00047433"/>
    </source>
</evidence>
<reference evidence="17 18" key="1">
    <citation type="submission" date="2023-10" db="EMBL/GenBank/DDBJ databases">
        <title>Genomes of two closely related lineages of the louse Polyplax serrata with different host specificities.</title>
        <authorList>
            <person name="Martinu J."/>
            <person name="Tarabai H."/>
            <person name="Stefka J."/>
            <person name="Hypsa V."/>
        </authorList>
    </citation>
    <scope>NUCLEOTIDE SEQUENCE [LARGE SCALE GENOMIC DNA]</scope>
    <source>
        <strain evidence="17">HR10_N</strain>
    </source>
</reference>
<dbReference type="FunFam" id="1.20.120.1760:FF:000005">
    <property type="entry name" value="Cardiolipin synthase 1"/>
    <property type="match status" value="1"/>
</dbReference>
<evidence type="ECO:0000256" key="2">
    <source>
        <dbReference type="ARBA" id="ARBA00010441"/>
    </source>
</evidence>
<evidence type="ECO:0000256" key="1">
    <source>
        <dbReference type="ARBA" id="ARBA00004448"/>
    </source>
</evidence>
<keyword evidence="5 16" id="KW-0812">Transmembrane</keyword>
<dbReference type="AlphaFoldDB" id="A0AAN8S5D6"/>
<dbReference type="Gene3D" id="1.20.120.1760">
    <property type="match status" value="1"/>
</dbReference>
<comment type="catalytic activity">
    <reaction evidence="14">
        <text>a CDP-1,2-diacyl-sn-glycerol + a 1,2-diacyl-sn-glycero-3-phospho-(1'-sn-glycerol) = a cardiolipin + CMP + H(+)</text>
        <dbReference type="Rhea" id="RHEA:32931"/>
        <dbReference type="ChEBI" id="CHEBI:15378"/>
        <dbReference type="ChEBI" id="CHEBI:58332"/>
        <dbReference type="ChEBI" id="CHEBI:60377"/>
        <dbReference type="ChEBI" id="CHEBI:62237"/>
        <dbReference type="ChEBI" id="CHEBI:64716"/>
        <dbReference type="EC" id="2.7.8.41"/>
    </reaction>
</comment>
<keyword evidence="9" id="KW-0496">Mitochondrion</keyword>
<dbReference type="GO" id="GO:0032049">
    <property type="term" value="P:cardiolipin biosynthetic process"/>
    <property type="evidence" value="ECO:0007669"/>
    <property type="project" value="TreeGrafter"/>
</dbReference>
<comment type="caution">
    <text evidence="17">The sequence shown here is derived from an EMBL/GenBank/DDBJ whole genome shotgun (WGS) entry which is preliminary data.</text>
</comment>
<evidence type="ECO:0000256" key="4">
    <source>
        <dbReference type="ARBA" id="ARBA00022679"/>
    </source>
</evidence>
<dbReference type="PANTHER" id="PTHR14269">
    <property type="entry name" value="CDP-DIACYLGLYCEROL--GLYCEROL-3-PHOSPHATE 3-PHOSPHATIDYLTRANSFERASE-RELATED"/>
    <property type="match status" value="1"/>
</dbReference>
<evidence type="ECO:0000256" key="7">
    <source>
        <dbReference type="ARBA" id="ARBA00022989"/>
    </source>
</evidence>
<comment type="similarity">
    <text evidence="2">Belongs to the CDP-alcohol phosphatidyltransferase class-I family.</text>
</comment>
<organism evidence="17 18">
    <name type="scientific">Polyplax serrata</name>
    <name type="common">Common mouse louse</name>
    <dbReference type="NCBI Taxonomy" id="468196"/>
    <lineage>
        <taxon>Eukaryota</taxon>
        <taxon>Metazoa</taxon>
        <taxon>Ecdysozoa</taxon>
        <taxon>Arthropoda</taxon>
        <taxon>Hexapoda</taxon>
        <taxon>Insecta</taxon>
        <taxon>Pterygota</taxon>
        <taxon>Neoptera</taxon>
        <taxon>Paraneoptera</taxon>
        <taxon>Psocodea</taxon>
        <taxon>Troctomorpha</taxon>
        <taxon>Phthiraptera</taxon>
        <taxon>Anoplura</taxon>
        <taxon>Polyplacidae</taxon>
        <taxon>Polyplax</taxon>
    </lineage>
</organism>
<keyword evidence="15" id="KW-0175">Coiled coil</keyword>
<dbReference type="InterPro" id="IPR000462">
    <property type="entry name" value="CDP-OH_P_trans"/>
</dbReference>
<proteinExistence type="inferred from homology"/>
<comment type="subcellular location">
    <subcellularLocation>
        <location evidence="1">Mitochondrion inner membrane</location>
        <topology evidence="1">Multi-pass membrane protein</topology>
    </subcellularLocation>
</comment>
<evidence type="ECO:0000256" key="15">
    <source>
        <dbReference type="SAM" id="Coils"/>
    </source>
</evidence>
<evidence type="ECO:0000256" key="16">
    <source>
        <dbReference type="SAM" id="Phobius"/>
    </source>
</evidence>
<evidence type="ECO:0000256" key="12">
    <source>
        <dbReference type="ARBA" id="ARBA00023264"/>
    </source>
</evidence>
<keyword evidence="3" id="KW-0444">Lipid biosynthesis</keyword>
<keyword evidence="12" id="KW-1208">Phospholipid metabolism</keyword>
<evidence type="ECO:0000256" key="8">
    <source>
        <dbReference type="ARBA" id="ARBA00023098"/>
    </source>
</evidence>
<evidence type="ECO:0000313" key="17">
    <source>
        <dbReference type="EMBL" id="KAK6639015.1"/>
    </source>
</evidence>
<name>A0AAN8S5D6_POLSC</name>
<evidence type="ECO:0000256" key="3">
    <source>
        <dbReference type="ARBA" id="ARBA00022516"/>
    </source>
</evidence>
<keyword evidence="11" id="KW-0594">Phospholipid biosynthesis</keyword>
<keyword evidence="10 16" id="KW-0472">Membrane</keyword>
<evidence type="ECO:0000256" key="11">
    <source>
        <dbReference type="ARBA" id="ARBA00023209"/>
    </source>
</evidence>
<accession>A0AAN8S5D6</accession>
<keyword evidence="6" id="KW-0999">Mitochondrion inner membrane</keyword>
<feature type="coiled-coil region" evidence="15">
    <location>
        <begin position="94"/>
        <end position="158"/>
    </location>
</feature>
<evidence type="ECO:0000256" key="9">
    <source>
        <dbReference type="ARBA" id="ARBA00023128"/>
    </source>
</evidence>
<dbReference type="Pfam" id="PF01066">
    <property type="entry name" value="CDP-OH_P_transf"/>
    <property type="match status" value="1"/>
</dbReference>
<dbReference type="GO" id="GO:0005743">
    <property type="term" value="C:mitochondrial inner membrane"/>
    <property type="evidence" value="ECO:0007669"/>
    <property type="project" value="UniProtKB-SubCell"/>
</dbReference>
<sequence length="361" mass="41093">MPQLLKMLLKMECIGGGNLLGTRHRNTLTVNLMNYTRITYLCNLCCIDKRAGILACPGNNPISIIRTYSKRDKDSSESQAIVFNKSLGQRKSSKKRMQDAVENKQRNLQRDIENVLEERRMALKNARRRMQERGKIIIQDIKETKNKMKEKFEGVIERENVYTIPNLICLARIGLSPLLGYLIVSEKFEYALTFMVVAGLSDWIDGWVARNYKSQCSKIGSFLDPMADKVLIATLFLSLTYVYLIPVALTTLVIFRDVVLIISGFVIRYRSLPPPRTLSRYFDVTHATAQLAPTFISKVNTGVQLVLVGTTLAAPVFGYVNHSFLHFMWYVTAASTIAAAGSYIFSKKTYRYLQNKNCRKK</sequence>
<dbReference type="EC" id="2.7.8.41" evidence="13"/>
<protein>
    <recommendedName>
        <fullName evidence="13">cardiolipin synthase (CMP-forming)</fullName>
        <ecNumber evidence="13">2.7.8.41</ecNumber>
    </recommendedName>
</protein>
<evidence type="ECO:0000256" key="6">
    <source>
        <dbReference type="ARBA" id="ARBA00022792"/>
    </source>
</evidence>